<protein>
    <submittedName>
        <fullName evidence="1">Uncharacterized protein</fullName>
    </submittedName>
</protein>
<name>A0A2P5HHF8_DIAHE</name>
<gene>
    <name evidence="1" type="ORF">DHEL01_v211918</name>
</gene>
<dbReference type="InParanoid" id="A0A2P5HHF8"/>
<dbReference type="AlphaFoldDB" id="A0A2P5HHF8"/>
<keyword evidence="2" id="KW-1185">Reference proteome</keyword>
<sequence length="133" mass="14563">MTSPDAAPKRKILGIGILKESSSEDPAYSPEKVKREVDRELEKLQEAGFEFTLYFADSKNTGAALPSIKELLRGSTWDGVSIGFGIRGAIEYTNLFEDIINTIVLEVQGPVPKFMFTSSTTDIYDAAIRVLGA</sequence>
<proteinExistence type="predicted"/>
<dbReference type="EMBL" id="MAVT02002068">
    <property type="protein sequence ID" value="POS69687.1"/>
    <property type="molecule type" value="Genomic_DNA"/>
</dbReference>
<comment type="caution">
    <text evidence="1">The sequence shown here is derived from an EMBL/GenBank/DDBJ whole genome shotgun (WGS) entry which is preliminary data.</text>
</comment>
<evidence type="ECO:0000313" key="1">
    <source>
        <dbReference type="EMBL" id="POS69687.1"/>
    </source>
</evidence>
<reference evidence="1" key="1">
    <citation type="submission" date="2017-09" db="EMBL/GenBank/DDBJ databases">
        <title>Polyketide synthases of a Diaporthe helianthi virulent isolate.</title>
        <authorList>
            <person name="Baroncelli R."/>
        </authorList>
    </citation>
    <scope>NUCLEOTIDE SEQUENCE [LARGE SCALE GENOMIC DNA]</scope>
    <source>
        <strain evidence="1">7/96</strain>
    </source>
</reference>
<dbReference type="Proteomes" id="UP000094444">
    <property type="component" value="Unassembled WGS sequence"/>
</dbReference>
<dbReference type="OrthoDB" id="9986861at2759"/>
<accession>A0A2P5HHF8</accession>
<organism evidence="1 2">
    <name type="scientific">Diaporthe helianthi</name>
    <dbReference type="NCBI Taxonomy" id="158607"/>
    <lineage>
        <taxon>Eukaryota</taxon>
        <taxon>Fungi</taxon>
        <taxon>Dikarya</taxon>
        <taxon>Ascomycota</taxon>
        <taxon>Pezizomycotina</taxon>
        <taxon>Sordariomycetes</taxon>
        <taxon>Sordariomycetidae</taxon>
        <taxon>Diaporthales</taxon>
        <taxon>Diaporthaceae</taxon>
        <taxon>Diaporthe</taxon>
    </lineage>
</organism>
<evidence type="ECO:0000313" key="2">
    <source>
        <dbReference type="Proteomes" id="UP000094444"/>
    </source>
</evidence>